<organism evidence="2 3">
    <name type="scientific">Methylobacter tundripaludum</name>
    <dbReference type="NCBI Taxonomy" id="173365"/>
    <lineage>
        <taxon>Bacteria</taxon>
        <taxon>Pseudomonadati</taxon>
        <taxon>Pseudomonadota</taxon>
        <taxon>Gammaproteobacteria</taxon>
        <taxon>Methylococcales</taxon>
        <taxon>Methylococcaceae</taxon>
        <taxon>Methylobacter</taxon>
    </lineage>
</organism>
<evidence type="ECO:0000256" key="1">
    <source>
        <dbReference type="ARBA" id="ARBA00022649"/>
    </source>
</evidence>
<dbReference type="Proteomes" id="UP000240010">
    <property type="component" value="Unassembled WGS sequence"/>
</dbReference>
<dbReference type="InterPro" id="IPR009956">
    <property type="entry name" value="Post-segregation_anti-tox_CcdA"/>
</dbReference>
<evidence type="ECO:0000313" key="3">
    <source>
        <dbReference type="Proteomes" id="UP000240010"/>
    </source>
</evidence>
<dbReference type="AlphaFoldDB" id="A0A2S6HL41"/>
<protein>
    <submittedName>
        <fullName evidence="2">Antitoxin CcdA</fullName>
    </submittedName>
</protein>
<evidence type="ECO:0000313" key="2">
    <source>
        <dbReference type="EMBL" id="PPK78156.1"/>
    </source>
</evidence>
<proteinExistence type="predicted"/>
<dbReference type="EMBL" id="PTIZ01000001">
    <property type="protein sequence ID" value="PPK78156.1"/>
    <property type="molecule type" value="Genomic_DNA"/>
</dbReference>
<gene>
    <name evidence="2" type="ORF">B0F87_101538</name>
</gene>
<reference evidence="2 3" key="1">
    <citation type="submission" date="2018-02" db="EMBL/GenBank/DDBJ databases">
        <title>Subsurface microbial communities from deep shales in Ohio and West Virginia, USA.</title>
        <authorList>
            <person name="Wrighton K."/>
        </authorList>
    </citation>
    <scope>NUCLEOTIDE SEQUENCE [LARGE SCALE GENOMIC DNA]</scope>
    <source>
        <strain evidence="2 3">OWC-DMM</strain>
    </source>
</reference>
<accession>A0A2S6HL41</accession>
<comment type="caution">
    <text evidence="2">The sequence shown here is derived from an EMBL/GenBank/DDBJ whole genome shotgun (WGS) entry which is preliminary data.</text>
</comment>
<dbReference type="RefSeq" id="WP_104427508.1">
    <property type="nucleotide sequence ID" value="NZ_PTIZ01000001.1"/>
</dbReference>
<name>A0A2S6HL41_9GAMM</name>
<keyword evidence="1" id="KW-1277">Toxin-antitoxin system</keyword>
<dbReference type="Pfam" id="PF07362">
    <property type="entry name" value="CcdA"/>
    <property type="match status" value="1"/>
</dbReference>
<sequence length="82" mass="9723">MQESFYDTHASKKPTNLSINSDLLQQAKALHINLSKALEQRLVEMLLEEKRREWREENREAIDAYNRRIETDGVFSDGLRKF</sequence>